<name>A0A7C9BEM8_9BACT</name>
<organism evidence="2 3">
    <name type="scientific">Salmonirosea aquatica</name>
    <dbReference type="NCBI Taxonomy" id="2654236"/>
    <lineage>
        <taxon>Bacteria</taxon>
        <taxon>Pseudomonadati</taxon>
        <taxon>Bacteroidota</taxon>
        <taxon>Cytophagia</taxon>
        <taxon>Cytophagales</taxon>
        <taxon>Spirosomataceae</taxon>
        <taxon>Salmonirosea</taxon>
    </lineage>
</organism>
<evidence type="ECO:0000313" key="3">
    <source>
        <dbReference type="Proteomes" id="UP000479293"/>
    </source>
</evidence>
<accession>A0A7C9BEM8</accession>
<dbReference type="EMBL" id="WHLY01000002">
    <property type="protein sequence ID" value="MPR35738.1"/>
    <property type="molecule type" value="Genomic_DNA"/>
</dbReference>
<evidence type="ECO:0000313" key="2">
    <source>
        <dbReference type="EMBL" id="MPR35738.1"/>
    </source>
</evidence>
<comment type="caution">
    <text evidence="2">The sequence shown here is derived from an EMBL/GenBank/DDBJ whole genome shotgun (WGS) entry which is preliminary data.</text>
</comment>
<evidence type="ECO:0000256" key="1">
    <source>
        <dbReference type="SAM" id="SignalP"/>
    </source>
</evidence>
<keyword evidence="3" id="KW-1185">Reference proteome</keyword>
<dbReference type="RefSeq" id="WP_152763053.1">
    <property type="nucleotide sequence ID" value="NZ_WHLY01000002.1"/>
</dbReference>
<dbReference type="InterPro" id="IPR019613">
    <property type="entry name" value="DUF4198"/>
</dbReference>
<keyword evidence="1" id="KW-0732">Signal</keyword>
<dbReference type="AlphaFoldDB" id="A0A7C9BEM8"/>
<reference evidence="2 3" key="1">
    <citation type="submission" date="2019-10" db="EMBL/GenBank/DDBJ databases">
        <title>Draft Genome Sequence of Cytophagaceae sp. SJW1-29.</title>
        <authorList>
            <person name="Choi A."/>
        </authorList>
    </citation>
    <scope>NUCLEOTIDE SEQUENCE [LARGE SCALE GENOMIC DNA]</scope>
    <source>
        <strain evidence="2 3">SJW1-29</strain>
    </source>
</reference>
<feature type="chain" id="PRO_5028874148" evidence="1">
    <location>
        <begin position="20"/>
        <end position="269"/>
    </location>
</feature>
<proteinExistence type="predicted"/>
<dbReference type="Pfam" id="PF10670">
    <property type="entry name" value="DUF4198"/>
    <property type="match status" value="1"/>
</dbReference>
<feature type="signal peptide" evidence="1">
    <location>
        <begin position="1"/>
        <end position="19"/>
    </location>
</feature>
<gene>
    <name evidence="2" type="ORF">GBK04_20880</name>
</gene>
<dbReference type="Proteomes" id="UP000479293">
    <property type="component" value="Unassembled WGS sequence"/>
</dbReference>
<sequence>MKLRLLAFLLLATVASALAHEFWIFPENFFPKVGEKLAWKIQVGENYEGERWGGGSRRVERLRLITSTGENNLTAQIQQTDSLVGAPTLAIEREGTQMLVLETNNSFIELEADKFEEYLKEDGLNLALDFRQKNAEQQKKGREFYRRCAKTLVQVGTSTNDLPTKPTGVDLDIIPLQNPYALQPNSPLTCRILYQQKPLANAMVRCWRRANGKTEVEFRQTNAQGEATFDLTKKGKAAYMLSSVHMVRLTGNEKADWQSLWGSVTFGMK</sequence>
<protein>
    <submittedName>
        <fullName evidence="2">DUF4198 domain-containing protein</fullName>
    </submittedName>
</protein>